<organism evidence="4 5">
    <name type="scientific">Coccomyxa viridis</name>
    <dbReference type="NCBI Taxonomy" id="1274662"/>
    <lineage>
        <taxon>Eukaryota</taxon>
        <taxon>Viridiplantae</taxon>
        <taxon>Chlorophyta</taxon>
        <taxon>core chlorophytes</taxon>
        <taxon>Trebouxiophyceae</taxon>
        <taxon>Trebouxiophyceae incertae sedis</taxon>
        <taxon>Coccomyxaceae</taxon>
        <taxon>Coccomyxa</taxon>
    </lineage>
</organism>
<evidence type="ECO:0000313" key="4">
    <source>
        <dbReference type="EMBL" id="CAK0738267.1"/>
    </source>
</evidence>
<dbReference type="PANTHER" id="PTHR10072:SF41">
    <property type="entry name" value="IRON-SULFUR CLUSTER ASSEMBLY 1 HOMOLOG, MITOCHONDRIAL"/>
    <property type="match status" value="1"/>
</dbReference>
<gene>
    <name evidence="4" type="ORF">CVIRNUC_001018</name>
</gene>
<dbReference type="NCBIfam" id="TIGR00049">
    <property type="entry name" value="iron-sulfur cluster assembly accessory protein"/>
    <property type="match status" value="1"/>
</dbReference>
<dbReference type="GO" id="GO:0005739">
    <property type="term" value="C:mitochondrion"/>
    <property type="evidence" value="ECO:0007669"/>
    <property type="project" value="TreeGrafter"/>
</dbReference>
<comment type="caution">
    <text evidence="4">The sequence shown here is derived from an EMBL/GenBank/DDBJ whole genome shotgun (WGS) entry which is preliminary data.</text>
</comment>
<dbReference type="PANTHER" id="PTHR10072">
    <property type="entry name" value="IRON-SULFUR CLUSTER ASSEMBLY PROTEIN"/>
    <property type="match status" value="1"/>
</dbReference>
<dbReference type="AlphaFoldDB" id="A0AAV1HTG7"/>
<dbReference type="InterPro" id="IPR000361">
    <property type="entry name" value="ATAP_core_dom"/>
</dbReference>
<dbReference type="InterPro" id="IPR016092">
    <property type="entry name" value="ATAP"/>
</dbReference>
<keyword evidence="5" id="KW-1185">Reference proteome</keyword>
<dbReference type="FunFam" id="2.60.300.12:FF:000001">
    <property type="entry name" value="Iron-binding protein IscA"/>
    <property type="match status" value="1"/>
</dbReference>
<reference evidence="4 5" key="1">
    <citation type="submission" date="2023-10" db="EMBL/GenBank/DDBJ databases">
        <authorList>
            <person name="Maclean D."/>
            <person name="Macfadyen A."/>
        </authorList>
    </citation>
    <scope>NUCLEOTIDE SEQUENCE [LARGE SCALE GENOMIC DNA]</scope>
</reference>
<evidence type="ECO:0000256" key="1">
    <source>
        <dbReference type="ARBA" id="ARBA00006718"/>
    </source>
</evidence>
<dbReference type="Proteomes" id="UP001314263">
    <property type="component" value="Unassembled WGS sequence"/>
</dbReference>
<dbReference type="GO" id="GO:0016226">
    <property type="term" value="P:iron-sulfur cluster assembly"/>
    <property type="evidence" value="ECO:0007669"/>
    <property type="project" value="InterPro"/>
</dbReference>
<sequence length="127" mass="14109">MVQPSLRLLAAAARAAPRLRKAPIQLTDAAAERIRDLLARREKDYLKLGVKRRGCNGLAYTLNYADSKGKFDEVMEENGVRIIIEPTAMMHVLGTTMDFVEDRIKSEFVFNNPNSKGSCGCGESFTT</sequence>
<dbReference type="PROSITE" id="PS01152">
    <property type="entry name" value="HESB"/>
    <property type="match status" value="1"/>
</dbReference>
<accession>A0AAV1HTG7</accession>
<evidence type="ECO:0000256" key="2">
    <source>
        <dbReference type="ARBA" id="ARBA00057984"/>
    </source>
</evidence>
<dbReference type="Pfam" id="PF01521">
    <property type="entry name" value="Fe-S_biosyn"/>
    <property type="match status" value="1"/>
</dbReference>
<proteinExistence type="inferred from homology"/>
<dbReference type="Gene3D" id="2.60.300.12">
    <property type="entry name" value="HesB-like domain"/>
    <property type="match status" value="1"/>
</dbReference>
<name>A0AAV1HTG7_9CHLO</name>
<dbReference type="SUPFAM" id="SSF89360">
    <property type="entry name" value="HesB-like domain"/>
    <property type="match status" value="1"/>
</dbReference>
<comment type="similarity">
    <text evidence="1">Belongs to the HesB/IscA family.</text>
</comment>
<dbReference type="EMBL" id="CAUYUE010000002">
    <property type="protein sequence ID" value="CAK0738267.1"/>
    <property type="molecule type" value="Genomic_DNA"/>
</dbReference>
<evidence type="ECO:0000313" key="5">
    <source>
        <dbReference type="Proteomes" id="UP001314263"/>
    </source>
</evidence>
<dbReference type="InterPro" id="IPR017870">
    <property type="entry name" value="FeS_cluster_insertion_CS"/>
</dbReference>
<comment type="function">
    <text evidence="2">Involved in the assembly of mitochondrial iron-sulfur proteins. Probably involved in the binding of an intermediate of Fe/S cluster assembly.</text>
</comment>
<dbReference type="GO" id="GO:0051537">
    <property type="term" value="F:2 iron, 2 sulfur cluster binding"/>
    <property type="evidence" value="ECO:0007669"/>
    <property type="project" value="TreeGrafter"/>
</dbReference>
<dbReference type="InterPro" id="IPR035903">
    <property type="entry name" value="HesB-like_dom_sf"/>
</dbReference>
<feature type="domain" description="Core" evidence="3">
    <location>
        <begin position="24"/>
        <end position="123"/>
    </location>
</feature>
<evidence type="ECO:0000259" key="3">
    <source>
        <dbReference type="Pfam" id="PF01521"/>
    </source>
</evidence>
<protein>
    <recommendedName>
        <fullName evidence="3">Core domain-containing protein</fullName>
    </recommendedName>
</protein>
<dbReference type="InterPro" id="IPR050322">
    <property type="entry name" value="Fe-S_cluster_asmbl/transfer"/>
</dbReference>